<gene>
    <name evidence="3" type="ORF">KIPB_002883</name>
</gene>
<feature type="compositionally biased region" description="Polar residues" evidence="1">
    <location>
        <begin position="960"/>
        <end position="970"/>
    </location>
</feature>
<name>A0A9K3GH08_9EUKA</name>
<feature type="compositionally biased region" description="Low complexity" evidence="1">
    <location>
        <begin position="949"/>
        <end position="959"/>
    </location>
</feature>
<organism evidence="3 4">
    <name type="scientific">Kipferlia bialata</name>
    <dbReference type="NCBI Taxonomy" id="797122"/>
    <lineage>
        <taxon>Eukaryota</taxon>
        <taxon>Metamonada</taxon>
        <taxon>Carpediemonas-like organisms</taxon>
        <taxon>Kipferlia</taxon>
    </lineage>
</organism>
<keyword evidence="2" id="KW-1133">Transmembrane helix</keyword>
<feature type="compositionally biased region" description="Basic and acidic residues" evidence="1">
    <location>
        <begin position="1112"/>
        <end position="1142"/>
    </location>
</feature>
<evidence type="ECO:0000313" key="3">
    <source>
        <dbReference type="EMBL" id="GIQ81851.1"/>
    </source>
</evidence>
<feature type="compositionally biased region" description="Polar residues" evidence="1">
    <location>
        <begin position="1037"/>
        <end position="1046"/>
    </location>
</feature>
<feature type="region of interest" description="Disordered" evidence="1">
    <location>
        <begin position="940"/>
        <end position="1192"/>
    </location>
</feature>
<dbReference type="InterPro" id="IPR028994">
    <property type="entry name" value="Integrin_alpha_N"/>
</dbReference>
<keyword evidence="2" id="KW-0472">Membrane</keyword>
<dbReference type="Gene3D" id="2.130.10.130">
    <property type="entry name" value="Integrin alpha, N-terminal"/>
    <property type="match status" value="1"/>
</dbReference>
<sequence>DIGSVLASSDDLLIVGCPTCSSVVQAGLLFIYQANDDFSLSLYPTQSSVVNSHAGANYLFGASLAIQGDVMFVGTPGATVGSVTRAGVISVYIMQSGVYSYLRSVSAPDPTSAYFAQTLETTAAVGSFAPPLLVGEPYHDNSSGRMHIYTVTDTSVLTPIGYVSPAYPSNRASSTMACGVVDSKQTYLTVMASPNASVHAEAVLSVVEIDPSWLSSYNTDGLLEHMDICDTDTGIDISNVQCVSIPVPTDTVCASSGCRYGASLLITSTAAGETLLAVGAPGADSGYGAVYIYQRSWNAAEAIPSFTLVQTITGSETDPYLEMGGLGTSLQEVSNGSTLLIGSPSANEDKGAVLVFKQSTSSGLVSYAYDYSMTATPGDTSAAFGTTLSSVYTYDGTEMVSIGAPDSSAISSFGGSVYHSVYSEVSATLAIEEYDYTTTDVVQPPPLLSLSLSLSLALGASQPDTYVDYLLPLDNPYLRYTEINGDQETGTTVTTVSTYAPTWDTTTSDDAPYGVYEASVSAASLSGVDTLALFLRDGTLVGEVDIAPEPPAEADWSLGLAWQDDSGSTVTFPPFATDASSALSLVSVVTHPTTPDSPFTLYSNSVAVGAGSPSLLGVELDGMSSLWVSGSPNILRSYIPNSCGAPIADDSLAVTAEIINANPDIADNGILGTVSTDSVPLSLSIPDTGVDTYTPDDPYYYRDDYVVLSNDAGVGIVVYRVAISGTETGAEAAVLLTSDSTTTVTDSSEAIRCAWNVPEDDLRAKKSSHVEVYVVYDECSSSADCPYSSPVPTRLTVSLCFATASGDGTECTSLTFNATYLVYTAELTPLHSGTQTLSVVVGNETLYTYQVSVSLSQSALTVIWALIGSLLAACLVCGVLCILPQTKLPIYRAVDSARFFLRVKLGLGIPDVKTVSDFADTDVISFGKMSLVVPSHRVLPSSSRMPLQRSRTPSPTPSTHSEQLAASPTISDADAPPPLPPRGYSRGGRRERERESPGREDRSHSTRRTQERGRESEGRVPVGVLDEARMTPPPSRFGSTRASTRAGTAVGHRSRLGSGDTDRYTRRAATLPGMISDSESGEELEELDSVEEREREYDEGERRYSDYPYDEDSPRERDAPRYRERERDDEWVERRVSREGQRDLSYSETDPYTEDERGRERERETDEYYYKDSDYRERERESDYRDDRRERY</sequence>
<feature type="compositionally biased region" description="Basic and acidic residues" evidence="1">
    <location>
        <begin position="988"/>
        <end position="1018"/>
    </location>
</feature>
<proteinExistence type="predicted"/>
<evidence type="ECO:0000256" key="2">
    <source>
        <dbReference type="SAM" id="Phobius"/>
    </source>
</evidence>
<dbReference type="AlphaFoldDB" id="A0A9K3GH08"/>
<evidence type="ECO:0000256" key="1">
    <source>
        <dbReference type="SAM" id="MobiDB-lite"/>
    </source>
</evidence>
<accession>A0A9K3GH08</accession>
<keyword evidence="4" id="KW-1185">Reference proteome</keyword>
<feature type="compositionally biased region" description="Basic and acidic residues" evidence="1">
    <location>
        <begin position="1154"/>
        <end position="1192"/>
    </location>
</feature>
<dbReference type="EMBL" id="BDIP01000515">
    <property type="protein sequence ID" value="GIQ81851.1"/>
    <property type="molecule type" value="Genomic_DNA"/>
</dbReference>
<comment type="caution">
    <text evidence="3">The sequence shown here is derived from an EMBL/GenBank/DDBJ whole genome shotgun (WGS) entry which is preliminary data.</text>
</comment>
<protein>
    <submittedName>
        <fullName evidence="3">Uncharacterized protein</fullName>
    </submittedName>
</protein>
<keyword evidence="2" id="KW-0812">Transmembrane</keyword>
<evidence type="ECO:0000313" key="4">
    <source>
        <dbReference type="Proteomes" id="UP000265618"/>
    </source>
</evidence>
<feature type="transmembrane region" description="Helical" evidence="2">
    <location>
        <begin position="862"/>
        <end position="883"/>
    </location>
</feature>
<feature type="non-terminal residue" evidence="3">
    <location>
        <position position="1"/>
    </location>
</feature>
<feature type="compositionally biased region" description="Acidic residues" evidence="1">
    <location>
        <begin position="1079"/>
        <end position="1089"/>
    </location>
</feature>
<feature type="compositionally biased region" description="Basic and acidic residues" evidence="1">
    <location>
        <begin position="1090"/>
        <end position="1105"/>
    </location>
</feature>
<dbReference type="Proteomes" id="UP000265618">
    <property type="component" value="Unassembled WGS sequence"/>
</dbReference>
<reference evidence="3 4" key="1">
    <citation type="journal article" date="2018" name="PLoS ONE">
        <title>The draft genome of Kipferlia bialata reveals reductive genome evolution in fornicate parasites.</title>
        <authorList>
            <person name="Tanifuji G."/>
            <person name="Takabayashi S."/>
            <person name="Kume K."/>
            <person name="Takagi M."/>
            <person name="Nakayama T."/>
            <person name="Kamikawa R."/>
            <person name="Inagaki Y."/>
            <person name="Hashimoto T."/>
        </authorList>
    </citation>
    <scope>NUCLEOTIDE SEQUENCE [LARGE SCALE GENOMIC DNA]</scope>
    <source>
        <strain evidence="3">NY0173</strain>
    </source>
</reference>